<reference evidence="1" key="1">
    <citation type="submission" date="2014-09" db="EMBL/GenBank/DDBJ databases">
        <authorList>
            <person name="Magalhaes I.L.F."/>
            <person name="Oliveira U."/>
            <person name="Santos F.R."/>
            <person name="Vidigal T.H.D.A."/>
            <person name="Brescovit A.D."/>
            <person name="Santos A.J."/>
        </authorList>
    </citation>
    <scope>NUCLEOTIDE SEQUENCE</scope>
    <source>
        <tissue evidence="1">Shoot tissue taken approximately 20 cm above the soil surface</tissue>
    </source>
</reference>
<name>A0A0A9FR55_ARUDO</name>
<reference evidence="1" key="2">
    <citation type="journal article" date="2015" name="Data Brief">
        <title>Shoot transcriptome of the giant reed, Arundo donax.</title>
        <authorList>
            <person name="Barrero R.A."/>
            <person name="Guerrero F.D."/>
            <person name="Moolhuijzen P."/>
            <person name="Goolsby J.A."/>
            <person name="Tidwell J."/>
            <person name="Bellgard S.E."/>
            <person name="Bellgard M.I."/>
        </authorList>
    </citation>
    <scope>NUCLEOTIDE SEQUENCE</scope>
    <source>
        <tissue evidence="1">Shoot tissue taken approximately 20 cm above the soil surface</tissue>
    </source>
</reference>
<dbReference type="EMBL" id="GBRH01187108">
    <property type="protein sequence ID" value="JAE10788.1"/>
    <property type="molecule type" value="Transcribed_RNA"/>
</dbReference>
<protein>
    <submittedName>
        <fullName evidence="1">Uncharacterized protein</fullName>
    </submittedName>
</protein>
<sequence length="79" mass="9101">MTSYTTSRCQFIITVLLQFASHLFAFTVACSLIHVVCLIQVEVVARNTIFSVRWLFQHWGWFRGGTLLILLHMEATRGL</sequence>
<dbReference type="AlphaFoldDB" id="A0A0A9FR55"/>
<organism evidence="1">
    <name type="scientific">Arundo donax</name>
    <name type="common">Giant reed</name>
    <name type="synonym">Donax arundinaceus</name>
    <dbReference type="NCBI Taxonomy" id="35708"/>
    <lineage>
        <taxon>Eukaryota</taxon>
        <taxon>Viridiplantae</taxon>
        <taxon>Streptophyta</taxon>
        <taxon>Embryophyta</taxon>
        <taxon>Tracheophyta</taxon>
        <taxon>Spermatophyta</taxon>
        <taxon>Magnoliopsida</taxon>
        <taxon>Liliopsida</taxon>
        <taxon>Poales</taxon>
        <taxon>Poaceae</taxon>
        <taxon>PACMAD clade</taxon>
        <taxon>Arundinoideae</taxon>
        <taxon>Arundineae</taxon>
        <taxon>Arundo</taxon>
    </lineage>
</organism>
<evidence type="ECO:0000313" key="1">
    <source>
        <dbReference type="EMBL" id="JAE10788.1"/>
    </source>
</evidence>
<proteinExistence type="predicted"/>
<accession>A0A0A9FR55</accession>